<keyword evidence="5" id="KW-0012">Acyltransferase</keyword>
<evidence type="ECO:0000256" key="1">
    <source>
        <dbReference type="ARBA" id="ARBA00009381"/>
    </source>
</evidence>
<evidence type="ECO:0000256" key="4">
    <source>
        <dbReference type="ARBA" id="ARBA00023145"/>
    </source>
</evidence>
<dbReference type="PRINTS" id="PR01210">
    <property type="entry name" value="GGTRANSPTASE"/>
</dbReference>
<evidence type="ECO:0000256" key="3">
    <source>
        <dbReference type="ARBA" id="ARBA00022801"/>
    </source>
</evidence>
<dbReference type="SUPFAM" id="SSF56235">
    <property type="entry name" value="N-terminal nucleophile aminohydrolases (Ntn hydrolases)"/>
    <property type="match status" value="1"/>
</dbReference>
<evidence type="ECO:0000256" key="2">
    <source>
        <dbReference type="ARBA" id="ARBA00022679"/>
    </source>
</evidence>
<dbReference type="EMBL" id="CP099489">
    <property type="protein sequence ID" value="USQ81270.1"/>
    <property type="molecule type" value="Genomic_DNA"/>
</dbReference>
<comment type="similarity">
    <text evidence="1">Belongs to the gamma-glutamyltransferase family.</text>
</comment>
<sequence>MTSAPTDVDLTTRAWGEGEREACAAAQVADRTQAASARGHQGAVTVAHGPLAARAGLEALKQGGNAIDAAMTTALAQVALTAGAPISYFGILSLVYYDAGSGDIHTMNAEWNTVRGEDDPLTIPGKVDYSSAEALRGLGEPSGRTALVGGFMKGVEAAHARFGRLPFSALFQPAIEFAEDGVPVSSSADMAFTMRSEDLARLPETRETMLKPDGSRYQTGEILHQPRLADTLRKVAAEGADYMYAGPWAEKLVAAVQADGGHMTLEDLSTYDVIWGEPLVAEIANGYSVAVAGHPNKGGLALVEAQHLAEAAGLLGGEHWTESPQTLRTALDITSVYAASYLPQETVEAVFPGVDFTPESRVTPAHAEQLWERIKDGSPLANWKRTSPMHSDDVVVIDGEGNIAAITHSINCVLWGKTAIMVDGITIGDPGAHQQHEIARVEPGERLPAPTETGILLRDGAPVLGFASMGAGLHHRTFQGLLNYTGFGLGLEETANTADFFGPTPDPATGELTAGFPQGRFDHSVLDAMGIAWQEFGAQDARFGGEGYWVAIERDPDTGELHAVSHNRDNSDAVAF</sequence>
<dbReference type="Proteomes" id="UP001056455">
    <property type="component" value="Chromosome"/>
</dbReference>
<dbReference type="EC" id="2.3.2.2" evidence="5"/>
<dbReference type="GO" id="GO:0103068">
    <property type="term" value="F:leukotriene C4 gamma-glutamyl transferase activity"/>
    <property type="evidence" value="ECO:0007669"/>
    <property type="project" value="UniProtKB-EC"/>
</dbReference>
<dbReference type="Pfam" id="PF01019">
    <property type="entry name" value="G_glu_transpept"/>
    <property type="match status" value="1"/>
</dbReference>
<name>A0ABY4YXT7_9MICO</name>
<dbReference type="Gene3D" id="3.60.20.40">
    <property type="match status" value="1"/>
</dbReference>
<dbReference type="PANTHER" id="PTHR43199:SF1">
    <property type="entry name" value="GLUTATHIONE HYDROLASE PROENZYME"/>
    <property type="match status" value="1"/>
</dbReference>
<gene>
    <name evidence="5" type="ORF">NF556_06395</name>
</gene>
<keyword evidence="3" id="KW-0378">Hydrolase</keyword>
<evidence type="ECO:0000313" key="5">
    <source>
        <dbReference type="EMBL" id="USQ81270.1"/>
    </source>
</evidence>
<accession>A0ABY4YXT7</accession>
<evidence type="ECO:0000313" key="6">
    <source>
        <dbReference type="Proteomes" id="UP001056455"/>
    </source>
</evidence>
<proteinExistence type="inferred from homology"/>
<dbReference type="RefSeq" id="WP_252594654.1">
    <property type="nucleotide sequence ID" value="NZ_CP099489.1"/>
</dbReference>
<keyword evidence="4" id="KW-0865">Zymogen</keyword>
<dbReference type="InterPro" id="IPR029055">
    <property type="entry name" value="Ntn_hydrolases_N"/>
</dbReference>
<reference evidence="5" key="1">
    <citation type="submission" date="2022-06" db="EMBL/GenBank/DDBJ databases">
        <title>Ornithinimicrobium HY1793.</title>
        <authorList>
            <person name="Huang Y."/>
        </authorList>
    </citation>
    <scope>NUCLEOTIDE SEQUENCE</scope>
    <source>
        <strain evidence="5">HY1793</strain>
    </source>
</reference>
<dbReference type="InterPro" id="IPR051792">
    <property type="entry name" value="GGT_bact"/>
</dbReference>
<keyword evidence="2 5" id="KW-0808">Transferase</keyword>
<protein>
    <submittedName>
        <fullName evidence="5">Gamma-glutamyltransferase</fullName>
        <ecNumber evidence="5">2.3.2.2</ecNumber>
    </submittedName>
</protein>
<dbReference type="InterPro" id="IPR043137">
    <property type="entry name" value="GGT_ssub_C"/>
</dbReference>
<dbReference type="PANTHER" id="PTHR43199">
    <property type="entry name" value="GLUTATHIONE HYDROLASE"/>
    <property type="match status" value="1"/>
</dbReference>
<organism evidence="5 6">
    <name type="scientific">Ornithinimicrobium faecis</name>
    <dbReference type="NCBI Taxonomy" id="2934158"/>
    <lineage>
        <taxon>Bacteria</taxon>
        <taxon>Bacillati</taxon>
        <taxon>Actinomycetota</taxon>
        <taxon>Actinomycetes</taxon>
        <taxon>Micrococcales</taxon>
        <taxon>Ornithinimicrobiaceae</taxon>
        <taxon>Ornithinimicrobium</taxon>
    </lineage>
</organism>
<keyword evidence="6" id="KW-1185">Reference proteome</keyword>